<dbReference type="NCBIfam" id="NF037995">
    <property type="entry name" value="TRAP_S1"/>
    <property type="match status" value="1"/>
</dbReference>
<accession>A0A2Y9TYW9</accession>
<organism evidence="3 4">
    <name type="scientific">Limnobaculum parvum</name>
    <dbReference type="NCBI Taxonomy" id="2172103"/>
    <lineage>
        <taxon>Bacteria</taxon>
        <taxon>Pseudomonadati</taxon>
        <taxon>Pseudomonadota</taxon>
        <taxon>Gammaproteobacteria</taxon>
        <taxon>Enterobacterales</taxon>
        <taxon>Budviciaceae</taxon>
        <taxon>Limnobaculum</taxon>
    </lineage>
</organism>
<evidence type="ECO:0000256" key="2">
    <source>
        <dbReference type="SAM" id="SignalP"/>
    </source>
</evidence>
<dbReference type="PANTHER" id="PTHR33376:SF15">
    <property type="entry name" value="BLL6794 PROTEIN"/>
    <property type="match status" value="1"/>
</dbReference>
<evidence type="ECO:0000256" key="1">
    <source>
        <dbReference type="ARBA" id="ARBA00022729"/>
    </source>
</evidence>
<dbReference type="Gene3D" id="3.40.190.170">
    <property type="entry name" value="Bacterial extracellular solute-binding protein, family 7"/>
    <property type="match status" value="1"/>
</dbReference>
<dbReference type="InterPro" id="IPR018389">
    <property type="entry name" value="DctP_fam"/>
</dbReference>
<evidence type="ECO:0000313" key="4">
    <source>
        <dbReference type="Proteomes" id="UP000244908"/>
    </source>
</evidence>
<keyword evidence="4" id="KW-1185">Reference proteome</keyword>
<dbReference type="PANTHER" id="PTHR33376">
    <property type="match status" value="1"/>
</dbReference>
<proteinExistence type="predicted"/>
<dbReference type="InterPro" id="IPR038404">
    <property type="entry name" value="TRAP_DctP_sf"/>
</dbReference>
<evidence type="ECO:0000313" key="3">
    <source>
        <dbReference type="EMBL" id="AWH88943.1"/>
    </source>
</evidence>
<name>A0A2Y9TYW9_9GAMM</name>
<sequence length="348" mass="38860">MQPRHLAKKLLLILLAMLLLPTAALATQTLKYTDHEPLGGMRTRFIKEAFFSAIEKESNGRLKIEAHWGGELASGYDALRVAGEGSTADMAIVVPEYASNDLPLHQIFKSFPIGPSGDKQLEFYRRVYAEIPAFPAELKNKNVVNILFGTGFPVAFFSTNKLNTLEDIKGSKWRTASFWHQDFLRNAGAIPVSMPWGDQIASALKAKTLDGLMVNVDSGYQIGAQNVASNVLVSTDLWLGHLYLLVMNKNTWDKLEKQDKDAIHRAAEIAYQTLGAVMNNSFNTLVDEMKKNGVNVRILEPMELKQWENATKYQEVQATWVTERESTGIKNIGPILKSVSVIMDDFIK</sequence>
<dbReference type="Pfam" id="PF03480">
    <property type="entry name" value="DctP"/>
    <property type="match status" value="1"/>
</dbReference>
<dbReference type="AlphaFoldDB" id="A0A2Y9TYW9"/>
<dbReference type="Proteomes" id="UP000244908">
    <property type="component" value="Chromosome"/>
</dbReference>
<dbReference type="OrthoDB" id="9769667at2"/>
<dbReference type="KEGG" id="lpv:HYN51_10495"/>
<reference evidence="3 4" key="1">
    <citation type="journal article" date="2019" name="Int. J. Syst. Evol. Microbiol.">
        <title>Limnobaculum parvum gen. nov., sp. nov., isolated from a freshwater lake.</title>
        <authorList>
            <person name="Baek C."/>
            <person name="Shin S.K."/>
            <person name="Yi H."/>
        </authorList>
    </citation>
    <scope>NUCLEOTIDE SEQUENCE [LARGE SCALE GENOMIC DNA]</scope>
    <source>
        <strain evidence="3 4">HYN0051</strain>
    </source>
</reference>
<gene>
    <name evidence="3" type="ORF">HYN51_10495</name>
</gene>
<keyword evidence="1 2" id="KW-0732">Signal</keyword>
<dbReference type="GO" id="GO:0055085">
    <property type="term" value="P:transmembrane transport"/>
    <property type="evidence" value="ECO:0007669"/>
    <property type="project" value="InterPro"/>
</dbReference>
<feature type="chain" id="PRO_5016110427" evidence="2">
    <location>
        <begin position="27"/>
        <end position="348"/>
    </location>
</feature>
<feature type="signal peptide" evidence="2">
    <location>
        <begin position="1"/>
        <end position="26"/>
    </location>
</feature>
<protein>
    <submittedName>
        <fullName evidence="3">ABC transporter substrate-binding protein</fullName>
    </submittedName>
</protein>
<dbReference type="RefSeq" id="WP_108900999.1">
    <property type="nucleotide sequence ID" value="NZ_CP029185.2"/>
</dbReference>
<dbReference type="EMBL" id="CP029185">
    <property type="protein sequence ID" value="AWH88943.1"/>
    <property type="molecule type" value="Genomic_DNA"/>
</dbReference>